<name>A0A9Q1H009_HOLLE</name>
<dbReference type="AlphaFoldDB" id="A0A9Q1H009"/>
<reference evidence="3" key="1">
    <citation type="submission" date="2021-10" db="EMBL/GenBank/DDBJ databases">
        <title>Tropical sea cucumber genome reveals ecological adaptation and Cuvierian tubules defense mechanism.</title>
        <authorList>
            <person name="Chen T."/>
        </authorList>
    </citation>
    <scope>NUCLEOTIDE SEQUENCE</scope>
    <source>
        <strain evidence="3">Nanhai2018</strain>
        <tissue evidence="3">Muscle</tissue>
    </source>
</reference>
<accession>A0A9Q1H009</accession>
<comment type="caution">
    <text evidence="3">The sequence shown here is derived from an EMBL/GenBank/DDBJ whole genome shotgun (WGS) entry which is preliminary data.</text>
</comment>
<dbReference type="EMBL" id="JAIZAY010000015">
    <property type="protein sequence ID" value="KAJ8028844.1"/>
    <property type="molecule type" value="Genomic_DNA"/>
</dbReference>
<protein>
    <recommendedName>
        <fullName evidence="2">PH domain-containing protein</fullName>
    </recommendedName>
</protein>
<keyword evidence="4" id="KW-1185">Reference proteome</keyword>
<dbReference type="PROSITE" id="PS50003">
    <property type="entry name" value="PH_DOMAIN"/>
    <property type="match status" value="1"/>
</dbReference>
<dbReference type="Proteomes" id="UP001152320">
    <property type="component" value="Chromosome 15"/>
</dbReference>
<feature type="compositionally biased region" description="Acidic residues" evidence="1">
    <location>
        <begin position="238"/>
        <end position="251"/>
    </location>
</feature>
<feature type="region of interest" description="Disordered" evidence="1">
    <location>
        <begin position="238"/>
        <end position="269"/>
    </location>
</feature>
<organism evidence="3 4">
    <name type="scientific">Holothuria leucospilota</name>
    <name type="common">Black long sea cucumber</name>
    <name type="synonym">Mertensiothuria leucospilota</name>
    <dbReference type="NCBI Taxonomy" id="206669"/>
    <lineage>
        <taxon>Eukaryota</taxon>
        <taxon>Metazoa</taxon>
        <taxon>Echinodermata</taxon>
        <taxon>Eleutherozoa</taxon>
        <taxon>Echinozoa</taxon>
        <taxon>Holothuroidea</taxon>
        <taxon>Aspidochirotacea</taxon>
        <taxon>Aspidochirotida</taxon>
        <taxon>Holothuriidae</taxon>
        <taxon>Holothuria</taxon>
    </lineage>
</organism>
<proteinExistence type="predicted"/>
<feature type="domain" description="PH" evidence="2">
    <location>
        <begin position="133"/>
        <end position="169"/>
    </location>
</feature>
<evidence type="ECO:0000259" key="2">
    <source>
        <dbReference type="PROSITE" id="PS50003"/>
    </source>
</evidence>
<gene>
    <name evidence="3" type="ORF">HOLleu_31199</name>
</gene>
<evidence type="ECO:0000256" key="1">
    <source>
        <dbReference type="SAM" id="MobiDB-lite"/>
    </source>
</evidence>
<dbReference type="SUPFAM" id="SSF50729">
    <property type="entry name" value="PH domain-like"/>
    <property type="match status" value="1"/>
</dbReference>
<dbReference type="InterPro" id="IPR001849">
    <property type="entry name" value="PH_domain"/>
</dbReference>
<evidence type="ECO:0000313" key="4">
    <source>
        <dbReference type="Proteomes" id="UP001152320"/>
    </source>
</evidence>
<evidence type="ECO:0000313" key="3">
    <source>
        <dbReference type="EMBL" id="KAJ8028844.1"/>
    </source>
</evidence>
<sequence>MNIVQNPERNISAKERLLFSCKRFPNPVCFNYRMVFGAELTNNPMRLAAPERRGIQIEGSSKFEGGMEAKSGKLRLCLSSDQSNQAQKVILKVYAAVPCPFAVVFPDKFVCPKHCGLLQLKNFSVESRNDTDFTVVIKNNMEGVKYLTFTAESSAEKDSWLNVFQSLSTSCASKCKTRLSKNIRLPSLEEVSEEVERLEESTILKSCENVLRENVDRGSPKGLRRRVLEAPCLEQISEEEGEDELEDEEMGFENRVMSSSASSRRRSSLKDCLVEVAVRGGRSL</sequence>